<dbReference type="GO" id="GO:0016020">
    <property type="term" value="C:membrane"/>
    <property type="evidence" value="ECO:0007669"/>
    <property type="project" value="UniProtKB-SubCell"/>
</dbReference>
<evidence type="ECO:0000256" key="7">
    <source>
        <dbReference type="SAM" id="SignalP"/>
    </source>
</evidence>
<sequence>MMNVIALCLVFSSLAFASIWSPTPPAPKQDQDMIHKGGHRAVLVEYADTTGGREGGETKVLISRSTPNTKHTIETVEDEVSSVAASVAGIAEKATGGPKGLICDVYGKCKHTIADVLRNGEDKVAEEGTEEAVYKTKDAAHVAKEAVGGVAQEAKDAASKVKETMEESAAKMGEKARRAAQATVDKSKRTGEHVSDKIGDMKDEAKEEAKRLGKKGKKELSDIARRGKEVIYDIFGYIFSIETVDSLTNVVQLMGLATAYGVSIWVTFVMSHVLASVLPRQQFGVVQSKIYPVYFKVMASGIGAALAGHLLGQRKKLFDDSNRAGLVQGYNLLSSLLFVLANLLILEPRATKVMFERMKLEKEEGRGRESSSFTGHRQGKNQPRRVVDTFVTSSSDPGPVTTDAAAGTAATITSPTAAPNTETAEQVAVRSKMQ</sequence>
<feature type="compositionally biased region" description="Basic and acidic residues" evidence="5">
    <location>
        <begin position="165"/>
        <end position="177"/>
    </location>
</feature>
<feature type="transmembrane region" description="Helical" evidence="6">
    <location>
        <begin position="253"/>
        <end position="278"/>
    </location>
</feature>
<feature type="chain" id="PRO_5004788729" evidence="7">
    <location>
        <begin position="18"/>
        <end position="434"/>
    </location>
</feature>
<feature type="compositionally biased region" description="Low complexity" evidence="5">
    <location>
        <begin position="399"/>
        <end position="421"/>
    </location>
</feature>
<keyword evidence="3 6" id="KW-1133">Transmembrane helix</keyword>
<gene>
    <name evidence="9" type="primary">LEA</name>
</gene>
<name>W0FI46_9CARY</name>
<keyword evidence="2 6" id="KW-0812">Transmembrane</keyword>
<dbReference type="Pfam" id="PF13664">
    <property type="entry name" value="DUF4149"/>
    <property type="match status" value="1"/>
</dbReference>
<evidence type="ECO:0000256" key="5">
    <source>
        <dbReference type="SAM" id="MobiDB-lite"/>
    </source>
</evidence>
<dbReference type="EMBL" id="KF801661">
    <property type="protein sequence ID" value="AHF21579.1"/>
    <property type="molecule type" value="Genomic_DNA"/>
</dbReference>
<keyword evidence="4 6" id="KW-0472">Membrane</keyword>
<proteinExistence type="predicted"/>
<evidence type="ECO:0000256" key="1">
    <source>
        <dbReference type="ARBA" id="ARBA00004370"/>
    </source>
</evidence>
<feature type="transmembrane region" description="Helical" evidence="6">
    <location>
        <begin position="332"/>
        <end position="350"/>
    </location>
</feature>
<comment type="subcellular location">
    <subcellularLocation>
        <location evidence="1">Membrane</location>
    </subcellularLocation>
</comment>
<organism evidence="9">
    <name type="scientific">Tamarix hispida</name>
    <dbReference type="NCBI Taxonomy" id="189793"/>
    <lineage>
        <taxon>Eukaryota</taxon>
        <taxon>Viridiplantae</taxon>
        <taxon>Streptophyta</taxon>
        <taxon>Embryophyta</taxon>
        <taxon>Tracheophyta</taxon>
        <taxon>Spermatophyta</taxon>
        <taxon>Magnoliopsida</taxon>
        <taxon>eudicotyledons</taxon>
        <taxon>Gunneridae</taxon>
        <taxon>Pentapetalae</taxon>
        <taxon>Caryophyllales</taxon>
        <taxon>Tamaricaceae</taxon>
        <taxon>Tamarix</taxon>
    </lineage>
</organism>
<keyword evidence="7" id="KW-0732">Signal</keyword>
<feature type="signal peptide" evidence="7">
    <location>
        <begin position="1"/>
        <end position="17"/>
    </location>
</feature>
<protein>
    <submittedName>
        <fullName evidence="9">Late embryogenesis abundant protein</fullName>
    </submittedName>
</protein>
<accession>W0FI46</accession>
<evidence type="ECO:0000259" key="8">
    <source>
        <dbReference type="Pfam" id="PF13664"/>
    </source>
</evidence>
<feature type="transmembrane region" description="Helical" evidence="6">
    <location>
        <begin position="290"/>
        <end position="312"/>
    </location>
</feature>
<feature type="compositionally biased region" description="Basic and acidic residues" evidence="5">
    <location>
        <begin position="185"/>
        <end position="211"/>
    </location>
</feature>
<evidence type="ECO:0000256" key="4">
    <source>
        <dbReference type="ARBA" id="ARBA00023136"/>
    </source>
</evidence>
<evidence type="ECO:0000256" key="6">
    <source>
        <dbReference type="SAM" id="Phobius"/>
    </source>
</evidence>
<evidence type="ECO:0000256" key="2">
    <source>
        <dbReference type="ARBA" id="ARBA00022692"/>
    </source>
</evidence>
<feature type="region of interest" description="Disordered" evidence="5">
    <location>
        <begin position="364"/>
        <end position="434"/>
    </location>
</feature>
<feature type="domain" description="TMEM205-like" evidence="8">
    <location>
        <begin position="255"/>
        <end position="358"/>
    </location>
</feature>
<dbReference type="PANTHER" id="PTHR47652:SF3">
    <property type="entry name" value="MITOCHONDRIAL IMPORT INNER MEMBRANE TRANSLOCASE SUBUNIT TIM44"/>
    <property type="match status" value="1"/>
</dbReference>
<evidence type="ECO:0000256" key="3">
    <source>
        <dbReference type="ARBA" id="ARBA00022989"/>
    </source>
</evidence>
<feature type="region of interest" description="Disordered" evidence="5">
    <location>
        <begin position="165"/>
        <end position="218"/>
    </location>
</feature>
<reference evidence="9" key="1">
    <citation type="submission" date="2013-10" db="EMBL/GenBank/DDBJ databases">
        <title>Molecular analysis of ThLEA.</title>
        <authorList>
            <person name="Gao C."/>
            <person name="Yang G."/>
        </authorList>
    </citation>
    <scope>NUCLEOTIDE SEQUENCE</scope>
    <source>
        <strain evidence="9">ThLEA2</strain>
    </source>
</reference>
<dbReference type="InterPro" id="IPR025423">
    <property type="entry name" value="TMEM205-like"/>
</dbReference>
<evidence type="ECO:0000313" key="9">
    <source>
        <dbReference type="EMBL" id="AHF21579.1"/>
    </source>
</evidence>
<dbReference type="PANTHER" id="PTHR47652">
    <property type="entry name" value="MITOCHONDRIAL IMPORT INNER MEMBRANE TRANSLOCASE SUBUNIT TIM44"/>
    <property type="match status" value="1"/>
</dbReference>
<dbReference type="AlphaFoldDB" id="W0FI46"/>